<gene>
    <name evidence="4" type="ORF">BA062_08755</name>
</gene>
<evidence type="ECO:0000256" key="1">
    <source>
        <dbReference type="SAM" id="MobiDB-lite"/>
    </source>
</evidence>
<feature type="compositionally biased region" description="Pro residues" evidence="1">
    <location>
        <begin position="273"/>
        <end position="354"/>
    </location>
</feature>
<evidence type="ECO:0000313" key="4">
    <source>
        <dbReference type="EMBL" id="PXY35586.1"/>
    </source>
</evidence>
<dbReference type="SUPFAM" id="SSF82171">
    <property type="entry name" value="DPP6 N-terminal domain-like"/>
    <property type="match status" value="1"/>
</dbReference>
<evidence type="ECO:0000313" key="5">
    <source>
        <dbReference type="Proteomes" id="UP000247892"/>
    </source>
</evidence>
<name>A0A318LLR3_9PSEU</name>
<keyword evidence="5" id="KW-1185">Reference proteome</keyword>
<feature type="domain" description="DUF6923" evidence="3">
    <location>
        <begin position="60"/>
        <end position="269"/>
    </location>
</feature>
<keyword evidence="2" id="KW-0732">Signal</keyword>
<organism evidence="4 5">
    <name type="scientific">Prauserella flavalba</name>
    <dbReference type="NCBI Taxonomy" id="1477506"/>
    <lineage>
        <taxon>Bacteria</taxon>
        <taxon>Bacillati</taxon>
        <taxon>Actinomycetota</taxon>
        <taxon>Actinomycetes</taxon>
        <taxon>Pseudonocardiales</taxon>
        <taxon>Pseudonocardiaceae</taxon>
        <taxon>Prauserella</taxon>
    </lineage>
</organism>
<feature type="chain" id="PRO_5038449080" description="DUF6923 domain-containing protein" evidence="2">
    <location>
        <begin position="24"/>
        <end position="392"/>
    </location>
</feature>
<evidence type="ECO:0000259" key="3">
    <source>
        <dbReference type="Pfam" id="PF21959"/>
    </source>
</evidence>
<feature type="region of interest" description="Disordered" evidence="1">
    <location>
        <begin position="266"/>
        <end position="370"/>
    </location>
</feature>
<dbReference type="InterPro" id="IPR054215">
    <property type="entry name" value="DUF6923"/>
</dbReference>
<feature type="signal peptide" evidence="2">
    <location>
        <begin position="1"/>
        <end position="23"/>
    </location>
</feature>
<dbReference type="Proteomes" id="UP000247892">
    <property type="component" value="Unassembled WGS sequence"/>
</dbReference>
<dbReference type="OrthoDB" id="3386127at2"/>
<reference evidence="4 5" key="1">
    <citation type="submission" date="2016-07" db="EMBL/GenBank/DDBJ databases">
        <title>Draft genome sequence of Prauserella sp. YIM 121212, isolated from alkaline soil.</title>
        <authorList>
            <person name="Ruckert C."/>
            <person name="Albersmeier A."/>
            <person name="Jiang C.-L."/>
            <person name="Jiang Y."/>
            <person name="Kalinowski J."/>
            <person name="Schneider O."/>
            <person name="Winkler A."/>
            <person name="Zotchev S.B."/>
        </authorList>
    </citation>
    <scope>NUCLEOTIDE SEQUENCE [LARGE SCALE GENOMIC DNA]</scope>
    <source>
        <strain evidence="4 5">YIM 121212</strain>
    </source>
</reference>
<accession>A0A318LLR3</accession>
<comment type="caution">
    <text evidence="4">The sequence shown here is derived from an EMBL/GenBank/DDBJ whole genome shotgun (WGS) entry which is preliminary data.</text>
</comment>
<evidence type="ECO:0000256" key="2">
    <source>
        <dbReference type="SAM" id="SignalP"/>
    </source>
</evidence>
<dbReference type="Pfam" id="PF21959">
    <property type="entry name" value="DUF6923"/>
    <property type="match status" value="1"/>
</dbReference>
<proteinExistence type="predicted"/>
<sequence>MRARWPPVVLALPLALAVPVIDAAPARPEQAFACSMLRVETDWLGDGSRLSRVDLPGGEVTPIGVLDVRVNAIGYSREQELAYGVSGGHVVTFDRLGDLTVAGELPDAPGGGGPVRPTSAAVSGAGWYLLDDEVLYTVDIDPASPDYLRVTQAMPLVPGDLAGEFDDIDDIDFDPRTGLLYGVAADYPRSRVVRIDPGSGAASAVPGLALPPSTAYGAVALGPDGVLYATANVAGGRSRLYRAELDGTGKVTELSSGPVLRGSDATACLVIPGPDPAPPVPPPTTRPAPPTPEPPPPEPPPAPPPSPRPAPPPVPPREQPPPSPREPPQSPPLAAPEPAPPAPPPAAAPPPPPEEQAQSDDPTPTEKKRRWALTMLLIAFGAGAAARSMRRR</sequence>
<dbReference type="RefSeq" id="WP_110335592.1">
    <property type="nucleotide sequence ID" value="NZ_MASU01000005.1"/>
</dbReference>
<protein>
    <recommendedName>
        <fullName evidence="3">DUF6923 domain-containing protein</fullName>
    </recommendedName>
</protein>
<dbReference type="EMBL" id="MASU01000005">
    <property type="protein sequence ID" value="PXY35586.1"/>
    <property type="molecule type" value="Genomic_DNA"/>
</dbReference>
<dbReference type="PRINTS" id="PR01217">
    <property type="entry name" value="PRICHEXTENSN"/>
</dbReference>
<dbReference type="AlphaFoldDB" id="A0A318LLR3"/>